<protein>
    <recommendedName>
        <fullName evidence="1">N-acetyltransferase domain-containing protein</fullName>
    </recommendedName>
</protein>
<accession>A0A0G3EPQ4</accession>
<organism evidence="2 3">
    <name type="scientific">Pandoraea thiooxydans</name>
    <dbReference type="NCBI Taxonomy" id="445709"/>
    <lineage>
        <taxon>Bacteria</taxon>
        <taxon>Pseudomonadati</taxon>
        <taxon>Pseudomonadota</taxon>
        <taxon>Betaproteobacteria</taxon>
        <taxon>Burkholderiales</taxon>
        <taxon>Burkholderiaceae</taxon>
        <taxon>Pandoraea</taxon>
    </lineage>
</organism>
<dbReference type="Gene3D" id="3.40.630.30">
    <property type="match status" value="1"/>
</dbReference>
<dbReference type="STRING" id="445709.ABW99_02840"/>
<dbReference type="Proteomes" id="UP000036700">
    <property type="component" value="Chromosome"/>
</dbReference>
<keyword evidence="3" id="KW-1185">Reference proteome</keyword>
<dbReference type="PATRIC" id="fig|445709.3.peg.615"/>
<sequence length="152" mass="16730">MQWHCKRFESLQADELYGILAARAAVFVLEQQCLYADIDGKDEHALHVFAQAPGEAGQAVIAAYARLLPPGVSYAEASLGRVLTTAGHRRTGMGRQLVSYGLDCIRSHWPGSAVRIAAQAHLQRFYESFGFVAVGEPYDEDGIAHLEMLRRA</sequence>
<evidence type="ECO:0000313" key="3">
    <source>
        <dbReference type="Proteomes" id="UP000036700"/>
    </source>
</evidence>
<dbReference type="GO" id="GO:0016747">
    <property type="term" value="F:acyltransferase activity, transferring groups other than amino-acyl groups"/>
    <property type="evidence" value="ECO:0007669"/>
    <property type="project" value="InterPro"/>
</dbReference>
<dbReference type="InterPro" id="IPR000182">
    <property type="entry name" value="GNAT_dom"/>
</dbReference>
<gene>
    <name evidence="2" type="ORF">ABW99_02840</name>
</gene>
<proteinExistence type="predicted"/>
<dbReference type="InterPro" id="IPR016181">
    <property type="entry name" value="Acyl_CoA_acyltransferase"/>
</dbReference>
<name>A0A0G3EPQ4_9BURK</name>
<dbReference type="SUPFAM" id="SSF55729">
    <property type="entry name" value="Acyl-CoA N-acyltransferases (Nat)"/>
    <property type="match status" value="1"/>
</dbReference>
<reference evidence="3" key="1">
    <citation type="submission" date="2015-06" db="EMBL/GenBank/DDBJ databases">
        <authorList>
            <person name="Lim Y.L."/>
            <person name="Ee R."/>
            <person name="Yong D."/>
            <person name="How K.Y."/>
            <person name="Yin W.F."/>
            <person name="Chan K.G."/>
        </authorList>
    </citation>
    <scope>NUCLEOTIDE SEQUENCE [LARGE SCALE GENOMIC DNA]</scope>
    <source>
        <strain evidence="3">DSM 25325</strain>
    </source>
</reference>
<dbReference type="Pfam" id="PF13673">
    <property type="entry name" value="Acetyltransf_10"/>
    <property type="match status" value="1"/>
</dbReference>
<dbReference type="OrthoDB" id="9796171at2"/>
<dbReference type="KEGG" id="ptx:ABW99_02840"/>
<evidence type="ECO:0000313" key="2">
    <source>
        <dbReference type="EMBL" id="AKJ67322.1"/>
    </source>
</evidence>
<dbReference type="PROSITE" id="PS51186">
    <property type="entry name" value="GNAT"/>
    <property type="match status" value="1"/>
</dbReference>
<evidence type="ECO:0000259" key="1">
    <source>
        <dbReference type="PROSITE" id="PS51186"/>
    </source>
</evidence>
<dbReference type="RefSeq" id="WP_047212858.1">
    <property type="nucleotide sequence ID" value="NZ_CP011568.3"/>
</dbReference>
<dbReference type="EMBL" id="CP011568">
    <property type="protein sequence ID" value="AKJ67322.1"/>
    <property type="molecule type" value="Genomic_DNA"/>
</dbReference>
<dbReference type="AlphaFoldDB" id="A0A0G3EPQ4"/>
<feature type="domain" description="N-acetyltransferase" evidence="1">
    <location>
        <begin position="6"/>
        <end position="152"/>
    </location>
</feature>